<dbReference type="OrthoDB" id="10000479at2"/>
<reference evidence="1 2" key="1">
    <citation type="submission" date="2019-07" db="EMBL/GenBank/DDBJ databases">
        <title>complete genome sequencing of Ornithinimicrobium sp. H23M54.</title>
        <authorList>
            <person name="Bae J.-W."/>
            <person name="Lee S.-Y."/>
        </authorList>
    </citation>
    <scope>NUCLEOTIDE SEQUENCE [LARGE SCALE GENOMIC DNA]</scope>
    <source>
        <strain evidence="1 2">H23M54</strain>
    </source>
</reference>
<accession>A0A516G6L9</accession>
<evidence type="ECO:0000313" key="1">
    <source>
        <dbReference type="EMBL" id="QDO87179.1"/>
    </source>
</evidence>
<dbReference type="Proteomes" id="UP000315395">
    <property type="component" value="Chromosome"/>
</dbReference>
<dbReference type="AlphaFoldDB" id="A0A516G6L9"/>
<dbReference type="RefSeq" id="WP_143781837.1">
    <property type="nucleotide sequence ID" value="NZ_CP041616.1"/>
</dbReference>
<proteinExistence type="predicted"/>
<dbReference type="EMBL" id="CP041616">
    <property type="protein sequence ID" value="QDO87179.1"/>
    <property type="molecule type" value="Genomic_DNA"/>
</dbReference>
<organism evidence="1 2">
    <name type="scientific">Ornithinimicrobium ciconiae</name>
    <dbReference type="NCBI Taxonomy" id="2594265"/>
    <lineage>
        <taxon>Bacteria</taxon>
        <taxon>Bacillati</taxon>
        <taxon>Actinomycetota</taxon>
        <taxon>Actinomycetes</taxon>
        <taxon>Micrococcales</taxon>
        <taxon>Ornithinimicrobiaceae</taxon>
        <taxon>Ornithinimicrobium</taxon>
    </lineage>
</organism>
<name>A0A516G6L9_9MICO</name>
<evidence type="ECO:0000313" key="2">
    <source>
        <dbReference type="Proteomes" id="UP000315395"/>
    </source>
</evidence>
<dbReference type="KEGG" id="orz:FNH13_01615"/>
<sequence>MSEITGVITTHLAALGAATRDRKVFAILTRNPQFIEDLPVTGDDGTVWIEIANIVDGVLLRFRDGELDSVRTNARRHGDYYPYPTPRDLITGLDLSTATRGDVMALLGEPAGATERDAAKEASHLRYEAEGGTVTLTFRDDLLETVTVSRS</sequence>
<gene>
    <name evidence="1" type="ORF">FNH13_01615</name>
</gene>
<protein>
    <submittedName>
        <fullName evidence="1">Uncharacterized protein</fullName>
    </submittedName>
</protein>
<keyword evidence="2" id="KW-1185">Reference proteome</keyword>